<dbReference type="SUPFAM" id="SSF56112">
    <property type="entry name" value="Protein kinase-like (PK-like)"/>
    <property type="match status" value="1"/>
</dbReference>
<feature type="domain" description="Bulb-type lectin" evidence="25">
    <location>
        <begin position="98"/>
        <end position="222"/>
    </location>
</feature>
<keyword evidence="10" id="KW-0547">Nucleotide-binding</keyword>
<evidence type="ECO:0000256" key="18">
    <source>
        <dbReference type="ARBA" id="ARBA00047899"/>
    </source>
</evidence>
<dbReference type="EnsemblPlants" id="evm.model.10.1541">
    <property type="protein sequence ID" value="cds.evm.model.10.1541"/>
    <property type="gene ID" value="evm.TU.10.1541"/>
</dbReference>
<feature type="domain" description="Protein kinase" evidence="23">
    <location>
        <begin position="770"/>
        <end position="1056"/>
    </location>
</feature>
<evidence type="ECO:0000256" key="11">
    <source>
        <dbReference type="ARBA" id="ARBA00022777"/>
    </source>
</evidence>
<dbReference type="CDD" id="cd00028">
    <property type="entry name" value="B_lectin"/>
    <property type="match status" value="1"/>
</dbReference>
<proteinExistence type="predicted"/>
<dbReference type="InterPro" id="IPR001480">
    <property type="entry name" value="Bulb-type_lectin_dom"/>
</dbReference>
<evidence type="ECO:0000256" key="9">
    <source>
        <dbReference type="ARBA" id="ARBA00022734"/>
    </source>
</evidence>
<dbReference type="InterPro" id="IPR000858">
    <property type="entry name" value="S_locus_glycoprot_dom"/>
</dbReference>
<evidence type="ECO:0000256" key="10">
    <source>
        <dbReference type="ARBA" id="ARBA00022741"/>
    </source>
</evidence>
<keyword evidence="8" id="KW-0732">Signal</keyword>
<keyword evidence="28" id="KW-1185">Reference proteome</keyword>
<keyword evidence="3" id="KW-1003">Cell membrane</keyword>
<dbReference type="Gramene" id="evm.model.10.1541">
    <property type="protein sequence ID" value="cds.evm.model.10.1541"/>
    <property type="gene ID" value="evm.TU.10.1541"/>
</dbReference>
<dbReference type="Pfam" id="PF07714">
    <property type="entry name" value="PK_Tyr_Ser-Thr"/>
    <property type="match status" value="1"/>
</dbReference>
<comment type="catalytic activity">
    <reaction evidence="19">
        <text>L-seryl-[protein] + ATP = O-phospho-L-seryl-[protein] + ADP + H(+)</text>
        <dbReference type="Rhea" id="RHEA:17989"/>
        <dbReference type="Rhea" id="RHEA-COMP:9863"/>
        <dbReference type="Rhea" id="RHEA-COMP:11604"/>
        <dbReference type="ChEBI" id="CHEBI:15378"/>
        <dbReference type="ChEBI" id="CHEBI:29999"/>
        <dbReference type="ChEBI" id="CHEBI:30616"/>
        <dbReference type="ChEBI" id="CHEBI:83421"/>
        <dbReference type="ChEBI" id="CHEBI:456216"/>
        <dbReference type="EC" id="2.7.11.1"/>
    </reaction>
</comment>
<evidence type="ECO:0000256" key="5">
    <source>
        <dbReference type="ARBA" id="ARBA00022536"/>
    </source>
</evidence>
<comment type="subcellular location">
    <subcellularLocation>
        <location evidence="1">Cell membrane</location>
        <topology evidence="1">Single-pass type I membrane protein</topology>
    </subcellularLocation>
</comment>
<evidence type="ECO:0000256" key="2">
    <source>
        <dbReference type="ARBA" id="ARBA00012513"/>
    </source>
</evidence>
<dbReference type="Pfam" id="PF01453">
    <property type="entry name" value="B_lectin"/>
    <property type="match status" value="1"/>
</dbReference>
<keyword evidence="15" id="KW-1015">Disulfide bond</keyword>
<dbReference type="OMA" id="IAACWIW"/>
<dbReference type="FunFam" id="2.90.10.10:FF:000005">
    <property type="entry name" value="G-type lectin S-receptor-like serine/threonine-protein kinase"/>
    <property type="match status" value="1"/>
</dbReference>
<keyword evidence="7 22" id="KW-0812">Transmembrane</keyword>
<dbReference type="InterPro" id="IPR008271">
    <property type="entry name" value="Ser/Thr_kinase_AS"/>
</dbReference>
<dbReference type="PROSITE" id="PS50026">
    <property type="entry name" value="EGF_3"/>
    <property type="match status" value="1"/>
</dbReference>
<dbReference type="FunFam" id="1.10.510.10:FF:000060">
    <property type="entry name" value="G-type lectin S-receptor-like serine/threonine-protein kinase"/>
    <property type="match status" value="1"/>
</dbReference>
<dbReference type="GO" id="GO:0005886">
    <property type="term" value="C:plasma membrane"/>
    <property type="evidence" value="ECO:0007669"/>
    <property type="project" value="UniProtKB-SubCell"/>
</dbReference>
<keyword evidence="12" id="KW-0067">ATP-binding</keyword>
<evidence type="ECO:0000313" key="28">
    <source>
        <dbReference type="Proteomes" id="UP000596661"/>
    </source>
</evidence>
<dbReference type="InterPro" id="IPR000719">
    <property type="entry name" value="Prot_kinase_dom"/>
</dbReference>
<dbReference type="PROSITE" id="PS00108">
    <property type="entry name" value="PROTEIN_KINASE_ST"/>
    <property type="match status" value="1"/>
</dbReference>
<dbReference type="InterPro" id="IPR036426">
    <property type="entry name" value="Bulb-type_lectin_dom_sf"/>
</dbReference>
<evidence type="ECO:0000256" key="14">
    <source>
        <dbReference type="ARBA" id="ARBA00023136"/>
    </source>
</evidence>
<evidence type="ECO:0000256" key="19">
    <source>
        <dbReference type="ARBA" id="ARBA00048679"/>
    </source>
</evidence>
<evidence type="ECO:0000256" key="8">
    <source>
        <dbReference type="ARBA" id="ARBA00022729"/>
    </source>
</evidence>
<dbReference type="Gene3D" id="1.10.510.10">
    <property type="entry name" value="Transferase(Phosphotransferase) domain 1"/>
    <property type="match status" value="1"/>
</dbReference>
<dbReference type="GO" id="GO:0004674">
    <property type="term" value="F:protein serine/threonine kinase activity"/>
    <property type="evidence" value="ECO:0007669"/>
    <property type="project" value="UniProtKB-KW"/>
</dbReference>
<dbReference type="SMART" id="SM00473">
    <property type="entry name" value="PAN_AP"/>
    <property type="match status" value="1"/>
</dbReference>
<dbReference type="GO" id="GO:0005524">
    <property type="term" value="F:ATP binding"/>
    <property type="evidence" value="ECO:0007669"/>
    <property type="project" value="UniProtKB-KW"/>
</dbReference>
<evidence type="ECO:0000256" key="12">
    <source>
        <dbReference type="ARBA" id="ARBA00022840"/>
    </source>
</evidence>
<dbReference type="EMBL" id="UZAU01000821">
    <property type="status" value="NOT_ANNOTATED_CDS"/>
    <property type="molecule type" value="Genomic_DNA"/>
</dbReference>
<evidence type="ECO:0000256" key="20">
    <source>
        <dbReference type="PROSITE-ProRule" id="PRU00076"/>
    </source>
</evidence>
<evidence type="ECO:0000256" key="7">
    <source>
        <dbReference type="ARBA" id="ARBA00022692"/>
    </source>
</evidence>
<dbReference type="Gene3D" id="3.30.200.20">
    <property type="entry name" value="Phosphorylase Kinase, domain 1"/>
    <property type="match status" value="1"/>
</dbReference>
<comment type="catalytic activity">
    <reaction evidence="18">
        <text>L-threonyl-[protein] + ATP = O-phospho-L-threonyl-[protein] + ADP + H(+)</text>
        <dbReference type="Rhea" id="RHEA:46608"/>
        <dbReference type="Rhea" id="RHEA-COMP:11060"/>
        <dbReference type="Rhea" id="RHEA-COMP:11605"/>
        <dbReference type="ChEBI" id="CHEBI:15378"/>
        <dbReference type="ChEBI" id="CHEBI:30013"/>
        <dbReference type="ChEBI" id="CHEBI:30616"/>
        <dbReference type="ChEBI" id="CHEBI:61977"/>
        <dbReference type="ChEBI" id="CHEBI:456216"/>
        <dbReference type="EC" id="2.7.11.1"/>
    </reaction>
</comment>
<dbReference type="GO" id="GO:0030246">
    <property type="term" value="F:carbohydrate binding"/>
    <property type="evidence" value="ECO:0007669"/>
    <property type="project" value="UniProtKB-KW"/>
</dbReference>
<feature type="domain" description="Apple" evidence="26">
    <location>
        <begin position="409"/>
        <end position="493"/>
    </location>
</feature>
<evidence type="ECO:0000256" key="4">
    <source>
        <dbReference type="ARBA" id="ARBA00022527"/>
    </source>
</evidence>
<comment type="caution">
    <text evidence="20">Lacks conserved residue(s) required for the propagation of feature annotation.</text>
</comment>
<organism evidence="27 28">
    <name type="scientific">Cannabis sativa</name>
    <name type="common">Hemp</name>
    <name type="synonym">Marijuana</name>
    <dbReference type="NCBI Taxonomy" id="3483"/>
    <lineage>
        <taxon>Eukaryota</taxon>
        <taxon>Viridiplantae</taxon>
        <taxon>Streptophyta</taxon>
        <taxon>Embryophyta</taxon>
        <taxon>Tracheophyta</taxon>
        <taxon>Spermatophyta</taxon>
        <taxon>Magnoliopsida</taxon>
        <taxon>eudicotyledons</taxon>
        <taxon>Gunneridae</taxon>
        <taxon>Pentapetalae</taxon>
        <taxon>rosids</taxon>
        <taxon>fabids</taxon>
        <taxon>Rosales</taxon>
        <taxon>Cannabaceae</taxon>
        <taxon>Cannabis</taxon>
    </lineage>
</organism>
<evidence type="ECO:0000256" key="22">
    <source>
        <dbReference type="SAM" id="Phobius"/>
    </source>
</evidence>
<dbReference type="Gene3D" id="2.90.10.10">
    <property type="entry name" value="Bulb-type lectin domain"/>
    <property type="match status" value="1"/>
</dbReference>
<dbReference type="PROSITE" id="PS50927">
    <property type="entry name" value="BULB_LECTIN"/>
    <property type="match status" value="1"/>
</dbReference>
<dbReference type="InterPro" id="IPR003609">
    <property type="entry name" value="Pan_app"/>
</dbReference>
<dbReference type="PROSITE" id="PS50948">
    <property type="entry name" value="PAN"/>
    <property type="match status" value="1"/>
</dbReference>
<keyword evidence="6" id="KW-0808">Transferase</keyword>
<evidence type="ECO:0000256" key="1">
    <source>
        <dbReference type="ARBA" id="ARBA00004251"/>
    </source>
</evidence>
<feature type="domain" description="EGF-like" evidence="24">
    <location>
        <begin position="355"/>
        <end position="391"/>
    </location>
</feature>
<dbReference type="Pfam" id="PF00954">
    <property type="entry name" value="S_locus_glycop"/>
    <property type="match status" value="1"/>
</dbReference>
<feature type="region of interest" description="Disordered" evidence="21">
    <location>
        <begin position="75"/>
        <end position="94"/>
    </location>
</feature>
<evidence type="ECO:0000256" key="13">
    <source>
        <dbReference type="ARBA" id="ARBA00022989"/>
    </source>
</evidence>
<evidence type="ECO:0000259" key="24">
    <source>
        <dbReference type="PROSITE" id="PS50026"/>
    </source>
</evidence>
<dbReference type="InterPro" id="IPR011009">
    <property type="entry name" value="Kinase-like_dom_sf"/>
</dbReference>
<evidence type="ECO:0000256" key="3">
    <source>
        <dbReference type="ARBA" id="ARBA00022475"/>
    </source>
</evidence>
<sequence length="1088" mass="122215">MVEQVVEDLLATDEEKVSHFLMVSIPGVGEVCRFEDTATLACSRIKRRKGGCVTSHQTVLGSLDVHQDIMQMPQTTVSKNSQASSSLVSSSSDPAEDTITLKSLLRDEIKDSLVSAGEVFELGFFTPNGSYDSRRYIGIWYYKSNPHTVVWVANRDNPLSGTGGVFAISDDGNLKVMDKSGQTYWSTKIPSSTQMNRVVKLMDSGNLVLSNIDPEDNTMSVLWQSFENPTDTFLPGMMLSEDLVLTSWTSYGDPGSGNFTFQQDQEKTNQVIILKRSVKYWNSGVSGRFISLNEMPPAMLYLLSNFTSKTVRNDSIPYLTASLYKNTRLVMSVSGQIQYLRWDSQMISSPIWAEPRDKCSVYNACGNFGSCNSKNNLVCKCLPGFKPISPENWKTGDYSGGCVRRTTTCQNNSEIDTFLDLKMMKVGNPDSQFNAKTEEECKVECLNNCQCQAYLFEEAEMSHGSSACWIWSEELNNLQEEYATGRNLHVRVAVTDIELTARSCEVCGTNLIPYPLSIDPKCGDPLYYSFHCNNSNGQVSFETNSGTFRVTSINPIRQSFFIRLEDLDNCKDSFSEKFLKLNQSLPFTMMRGCNANLGNFSSDMISKHGVEVEIAWKQPLEPPCSSSVDCENWPNSACNTAQDGKNRCLCNKKFKWDNLNMTCRGNGYNKTIRRGKMNFALITIIILITIAVVITLSSTIIYICCWRRKLVKRQGSRGSYDKNGVLQWYDSDRRAKSMNIDSGRYKEDDTNGIEVPFFDLESILTATSYFSNANKLGQGGFGPVYKGELAGGQEIAVKRLSSSSGQGHEEFKNEVLLIAKLQHRNLVRLLGYCIEGEERMLVYEYMANKSLDSFIFDRKLCMSLDWDMRFNIILGIARGLLYLHYDSRLRIIHRDLKTSNILLDQEMNPKISDFGLARIFGGDETAANTKRVVGTYGYMSPEYALDGLFSLKSDVFSFGVVVIEIISGKRNTGFFEPEQALSLLGYAWHLWKEEKALNLIEETVVESCKKEEYLKCFNLGLLCVQEDPSDRPTMSNVVFMLGSETATLPTPKQPAFVVRRCPSSKASSSSKPETYSHNELTVTLEYGR</sequence>
<feature type="transmembrane region" description="Helical" evidence="22">
    <location>
        <begin position="679"/>
        <end position="704"/>
    </location>
</feature>
<dbReference type="CDD" id="cd01098">
    <property type="entry name" value="PAN_AP_plant"/>
    <property type="match status" value="1"/>
</dbReference>
<dbReference type="InterPro" id="IPR000742">
    <property type="entry name" value="EGF"/>
</dbReference>
<keyword evidence="13 22" id="KW-1133">Transmembrane helix</keyword>
<keyword evidence="11" id="KW-0418">Kinase</keyword>
<keyword evidence="14 22" id="KW-0472">Membrane</keyword>
<keyword evidence="5 20" id="KW-0245">EGF-like domain</keyword>
<dbReference type="PANTHER" id="PTHR27002">
    <property type="entry name" value="RECEPTOR-LIKE SERINE/THREONINE-PROTEIN KINASE SD1-8"/>
    <property type="match status" value="1"/>
</dbReference>
<dbReference type="Pfam" id="PF08276">
    <property type="entry name" value="PAN_2"/>
    <property type="match status" value="1"/>
</dbReference>
<evidence type="ECO:0000259" key="25">
    <source>
        <dbReference type="PROSITE" id="PS50927"/>
    </source>
</evidence>
<evidence type="ECO:0000259" key="26">
    <source>
        <dbReference type="PROSITE" id="PS50948"/>
    </source>
</evidence>
<keyword evidence="4" id="KW-0723">Serine/threonine-protein kinase</keyword>
<dbReference type="AlphaFoldDB" id="A0A803QK31"/>
<evidence type="ECO:0000313" key="27">
    <source>
        <dbReference type="EnsemblPlants" id="cds.evm.model.10.1541"/>
    </source>
</evidence>
<evidence type="ECO:0000256" key="6">
    <source>
        <dbReference type="ARBA" id="ARBA00022679"/>
    </source>
</evidence>
<dbReference type="FunFam" id="3.30.200.20:FF:000330">
    <property type="entry name" value="G-type lectin S-receptor-like serine/threonine-protein kinase At4g03230"/>
    <property type="match status" value="1"/>
</dbReference>
<dbReference type="GO" id="GO:0048544">
    <property type="term" value="P:recognition of pollen"/>
    <property type="evidence" value="ECO:0007669"/>
    <property type="project" value="InterPro"/>
</dbReference>
<dbReference type="PANTHER" id="PTHR27002:SF1111">
    <property type="entry name" value="NON-SPECIFIC SERINE_THREONINE PROTEIN KINASE"/>
    <property type="match status" value="1"/>
</dbReference>
<feature type="compositionally biased region" description="Low complexity" evidence="21">
    <location>
        <begin position="78"/>
        <end position="92"/>
    </location>
</feature>
<reference evidence="27" key="1">
    <citation type="submission" date="2021-03" db="UniProtKB">
        <authorList>
            <consortium name="EnsemblPlants"/>
        </authorList>
    </citation>
    <scope>IDENTIFICATION</scope>
</reference>
<dbReference type="CDD" id="cd14066">
    <property type="entry name" value="STKc_IRAK"/>
    <property type="match status" value="1"/>
</dbReference>
<evidence type="ECO:0000256" key="17">
    <source>
        <dbReference type="ARBA" id="ARBA00023180"/>
    </source>
</evidence>
<protein>
    <recommendedName>
        <fullName evidence="2">non-specific serine/threonine protein kinase</fullName>
        <ecNumber evidence="2">2.7.11.1</ecNumber>
    </recommendedName>
</protein>
<name>A0A803QK31_CANSA</name>
<keyword evidence="16" id="KW-0675">Receptor</keyword>
<keyword evidence="9" id="KW-0430">Lectin</keyword>
<keyword evidence="17" id="KW-0325">Glycoprotein</keyword>
<dbReference type="Proteomes" id="UP000596661">
    <property type="component" value="Unassembled WGS sequence"/>
</dbReference>
<evidence type="ECO:0000256" key="21">
    <source>
        <dbReference type="SAM" id="MobiDB-lite"/>
    </source>
</evidence>
<dbReference type="EC" id="2.7.11.1" evidence="2"/>
<dbReference type="SMART" id="SM00220">
    <property type="entry name" value="S_TKc"/>
    <property type="match status" value="1"/>
</dbReference>
<dbReference type="InterPro" id="IPR021820">
    <property type="entry name" value="S-locus_recpt_kinase_C"/>
</dbReference>
<evidence type="ECO:0000259" key="23">
    <source>
        <dbReference type="PROSITE" id="PS50011"/>
    </source>
</evidence>
<dbReference type="SUPFAM" id="SSF51110">
    <property type="entry name" value="alpha-D-mannose-specific plant lectins"/>
    <property type="match status" value="1"/>
</dbReference>
<accession>A0A803QK31</accession>
<evidence type="ECO:0000256" key="16">
    <source>
        <dbReference type="ARBA" id="ARBA00023170"/>
    </source>
</evidence>
<dbReference type="InterPro" id="IPR001245">
    <property type="entry name" value="Ser-Thr/Tyr_kinase_cat_dom"/>
</dbReference>
<dbReference type="SMART" id="SM00108">
    <property type="entry name" value="B_lectin"/>
    <property type="match status" value="1"/>
</dbReference>
<gene>
    <name evidence="27" type="primary">LOC115698864</name>
</gene>
<dbReference type="Pfam" id="PF11883">
    <property type="entry name" value="DUF3403"/>
    <property type="match status" value="1"/>
</dbReference>
<evidence type="ECO:0000256" key="15">
    <source>
        <dbReference type="ARBA" id="ARBA00023157"/>
    </source>
</evidence>
<dbReference type="PROSITE" id="PS50011">
    <property type="entry name" value="PROTEIN_KINASE_DOM"/>
    <property type="match status" value="1"/>
</dbReference>